<dbReference type="SUPFAM" id="SSF51338">
    <property type="entry name" value="Composite domain of metallo-dependent hydrolases"/>
    <property type="match status" value="1"/>
</dbReference>
<comment type="cofactor">
    <cofactor evidence="1">
        <name>Zn(2+)</name>
        <dbReference type="ChEBI" id="CHEBI:29105"/>
    </cofactor>
</comment>
<dbReference type="GO" id="GO:0004038">
    <property type="term" value="F:allantoinase activity"/>
    <property type="evidence" value="ECO:0007669"/>
    <property type="project" value="TreeGrafter"/>
</dbReference>
<evidence type="ECO:0000256" key="1">
    <source>
        <dbReference type="ARBA" id="ARBA00001947"/>
    </source>
</evidence>
<name>A0A1G2MTE3_9BACT</name>
<dbReference type="GO" id="GO:0005737">
    <property type="term" value="C:cytoplasm"/>
    <property type="evidence" value="ECO:0007669"/>
    <property type="project" value="TreeGrafter"/>
</dbReference>
<evidence type="ECO:0008006" key="8">
    <source>
        <dbReference type="Google" id="ProtNLM"/>
    </source>
</evidence>
<comment type="similarity">
    <text evidence="3">Belongs to the metallo-dependent hydrolases superfamily. DHOase family. Class I DHOase subfamily.</text>
</comment>
<dbReference type="InterPro" id="IPR011059">
    <property type="entry name" value="Metal-dep_hydrolase_composite"/>
</dbReference>
<dbReference type="InterPro" id="IPR002195">
    <property type="entry name" value="Dihydroorotase_CS"/>
</dbReference>
<gene>
    <name evidence="6" type="ORF">A3D56_03400</name>
</gene>
<dbReference type="PANTHER" id="PTHR43668">
    <property type="entry name" value="ALLANTOINASE"/>
    <property type="match status" value="1"/>
</dbReference>
<dbReference type="PANTHER" id="PTHR43668:SF4">
    <property type="entry name" value="ALLANTOINASE"/>
    <property type="match status" value="1"/>
</dbReference>
<comment type="function">
    <text evidence="2">Catalyzes the reversible cyclization of carbamoyl aspartate to dihydroorotate.</text>
</comment>
<evidence type="ECO:0000256" key="4">
    <source>
        <dbReference type="ARBA" id="ARBA00022723"/>
    </source>
</evidence>
<keyword evidence="5" id="KW-0378">Hydrolase</keyword>
<dbReference type="SUPFAM" id="SSF51556">
    <property type="entry name" value="Metallo-dependent hydrolases"/>
    <property type="match status" value="1"/>
</dbReference>
<reference evidence="6 7" key="1">
    <citation type="journal article" date="2016" name="Nat. Commun.">
        <title>Thousands of microbial genomes shed light on interconnected biogeochemical processes in an aquifer system.</title>
        <authorList>
            <person name="Anantharaman K."/>
            <person name="Brown C.T."/>
            <person name="Hug L.A."/>
            <person name="Sharon I."/>
            <person name="Castelle C.J."/>
            <person name="Probst A.J."/>
            <person name="Thomas B.C."/>
            <person name="Singh A."/>
            <person name="Wilkins M.J."/>
            <person name="Karaoz U."/>
            <person name="Brodie E.L."/>
            <person name="Williams K.H."/>
            <person name="Hubbard S.S."/>
            <person name="Banfield J.F."/>
        </authorList>
    </citation>
    <scope>NUCLEOTIDE SEQUENCE [LARGE SCALE GENOMIC DNA]</scope>
</reference>
<dbReference type="GO" id="GO:0006145">
    <property type="term" value="P:purine nucleobase catabolic process"/>
    <property type="evidence" value="ECO:0007669"/>
    <property type="project" value="TreeGrafter"/>
</dbReference>
<evidence type="ECO:0000256" key="2">
    <source>
        <dbReference type="ARBA" id="ARBA00002368"/>
    </source>
</evidence>
<dbReference type="PROSITE" id="PS00483">
    <property type="entry name" value="DIHYDROOROTASE_2"/>
    <property type="match status" value="1"/>
</dbReference>
<sequence>MNKISISGNCVFPSGAHKATIVIDLRLGLIEDVRGYTTTADVVLTDCLLIFPGSVDIHIHNRESPCGKQNYKEDAETAGQAAMSGGVVATASMPNLPTPPTTRGLYLDVLALSEKCPITNIPYAAIAPGSRPFRLIGDQQVPFKGFLAESVNNLKFTSEKEADGTLCHYSDEDVSLHCDDNDILAVCKNELTHEKRRPAGSEEKAIRFAIAEHEKYRFGRLKIVHCSTAIGLAYIMGARFRGVKIFVEATHHHVFADESILTDENRTLWQMNPPLRSPNDREFILDALKHGEIDVLASDHAPHTKEEKALVEEEGKLLTKLNPGQKVLSGVPTLDTYGLFATWLIVKKGFSAERVAEITSENPGRWLNHFLPKTDENGRGFGKIEKGYIGSLTVLDFTPTTLTRQMLKTKCGWSPWEGYTFPGRVAYTIIRGGIHRSIGF</sequence>
<evidence type="ECO:0000256" key="3">
    <source>
        <dbReference type="ARBA" id="ARBA00010286"/>
    </source>
</evidence>
<dbReference type="AlphaFoldDB" id="A0A1G2MTE3"/>
<organism evidence="6 7">
    <name type="scientific">Candidatus Taylorbacteria bacterium RIFCSPHIGHO2_02_FULL_45_35</name>
    <dbReference type="NCBI Taxonomy" id="1802311"/>
    <lineage>
        <taxon>Bacteria</taxon>
        <taxon>Candidatus Tayloriibacteriota</taxon>
    </lineage>
</organism>
<comment type="caution">
    <text evidence="6">The sequence shown here is derived from an EMBL/GenBank/DDBJ whole genome shotgun (WGS) entry which is preliminary data.</text>
</comment>
<dbReference type="Proteomes" id="UP000177943">
    <property type="component" value="Unassembled WGS sequence"/>
</dbReference>
<proteinExistence type="inferred from homology"/>
<keyword evidence="4" id="KW-0479">Metal-binding</keyword>
<dbReference type="Gene3D" id="3.20.20.140">
    <property type="entry name" value="Metal-dependent hydrolases"/>
    <property type="match status" value="1"/>
</dbReference>
<evidence type="ECO:0000313" key="7">
    <source>
        <dbReference type="Proteomes" id="UP000177943"/>
    </source>
</evidence>
<accession>A0A1G2MTE3</accession>
<dbReference type="InterPro" id="IPR032466">
    <property type="entry name" value="Metal_Hydrolase"/>
</dbReference>
<dbReference type="InterPro" id="IPR050138">
    <property type="entry name" value="DHOase/Allantoinase_Hydrolase"/>
</dbReference>
<dbReference type="EMBL" id="MHRP01000021">
    <property type="protein sequence ID" value="OHA27138.1"/>
    <property type="molecule type" value="Genomic_DNA"/>
</dbReference>
<protein>
    <recommendedName>
        <fullName evidence="8">Amidohydrolase-related domain-containing protein</fullName>
    </recommendedName>
</protein>
<dbReference type="GO" id="GO:0046872">
    <property type="term" value="F:metal ion binding"/>
    <property type="evidence" value="ECO:0007669"/>
    <property type="project" value="UniProtKB-KW"/>
</dbReference>
<evidence type="ECO:0000256" key="5">
    <source>
        <dbReference type="ARBA" id="ARBA00022801"/>
    </source>
</evidence>
<evidence type="ECO:0000313" key="6">
    <source>
        <dbReference type="EMBL" id="OHA27138.1"/>
    </source>
</evidence>